<dbReference type="Pfam" id="PF00021">
    <property type="entry name" value="UPAR_LY6"/>
    <property type="match status" value="1"/>
</dbReference>
<dbReference type="InterPro" id="IPR016054">
    <property type="entry name" value="LY6_UPA_recep-like"/>
</dbReference>
<name>A0ABV0W7J8_9TELE</name>
<proteinExistence type="predicted"/>
<dbReference type="EMBL" id="JAHRIM010032657">
    <property type="protein sequence ID" value="MEQ2265510.1"/>
    <property type="molecule type" value="Genomic_DNA"/>
</dbReference>
<evidence type="ECO:0000259" key="2">
    <source>
        <dbReference type="Pfam" id="PF00021"/>
    </source>
</evidence>
<organism evidence="3 4">
    <name type="scientific">Xenotaenia resolanae</name>
    <dbReference type="NCBI Taxonomy" id="208358"/>
    <lineage>
        <taxon>Eukaryota</taxon>
        <taxon>Metazoa</taxon>
        <taxon>Chordata</taxon>
        <taxon>Craniata</taxon>
        <taxon>Vertebrata</taxon>
        <taxon>Euteleostomi</taxon>
        <taxon>Actinopterygii</taxon>
        <taxon>Neopterygii</taxon>
        <taxon>Teleostei</taxon>
        <taxon>Neoteleostei</taxon>
        <taxon>Acanthomorphata</taxon>
        <taxon>Ovalentaria</taxon>
        <taxon>Atherinomorphae</taxon>
        <taxon>Cyprinodontiformes</taxon>
        <taxon>Goodeidae</taxon>
        <taxon>Xenotaenia</taxon>
    </lineage>
</organism>
<feature type="domain" description="UPAR/Ly6" evidence="2">
    <location>
        <begin position="52"/>
        <end position="136"/>
    </location>
</feature>
<keyword evidence="1" id="KW-1133">Transmembrane helix</keyword>
<evidence type="ECO:0000313" key="4">
    <source>
        <dbReference type="Proteomes" id="UP001444071"/>
    </source>
</evidence>
<dbReference type="Proteomes" id="UP001444071">
    <property type="component" value="Unassembled WGS sequence"/>
</dbReference>
<gene>
    <name evidence="3" type="ORF">XENORESO_012184</name>
</gene>
<comment type="caution">
    <text evidence="3">The sequence shown here is derived from an EMBL/GenBank/DDBJ whole genome shotgun (WGS) entry which is preliminary data.</text>
</comment>
<reference evidence="3 4" key="1">
    <citation type="submission" date="2021-06" db="EMBL/GenBank/DDBJ databases">
        <authorList>
            <person name="Palmer J.M."/>
        </authorList>
    </citation>
    <scope>NUCLEOTIDE SEQUENCE [LARGE SCALE GENOMIC DNA]</scope>
    <source>
        <strain evidence="3 4">XR_2019</strain>
        <tissue evidence="3">Muscle</tissue>
    </source>
</reference>
<protein>
    <recommendedName>
        <fullName evidence="2">UPAR/Ly6 domain-containing protein</fullName>
    </recommendedName>
</protein>
<feature type="non-terminal residue" evidence="3">
    <location>
        <position position="1"/>
    </location>
</feature>
<feature type="transmembrane region" description="Helical" evidence="1">
    <location>
        <begin position="36"/>
        <end position="54"/>
    </location>
</feature>
<sequence length="167" mass="17760">HQSPGREAASGLEEKERRFLVVGLKPRTKSTDMGKFLFAVVAAFASLVLAESLICNRCRFSLFGTCLGRDNETCATNVSVCATQRLTFTTLPDFVGFNIQGCSDTSTGCNVTTTSTLLGAAYEYKLTCCNHADRCNPIVLNGAPSTKMTFTAAIGAGLLASVWGSLL</sequence>
<keyword evidence="4" id="KW-1185">Reference proteome</keyword>
<evidence type="ECO:0000256" key="1">
    <source>
        <dbReference type="SAM" id="Phobius"/>
    </source>
</evidence>
<keyword evidence="1" id="KW-0812">Transmembrane</keyword>
<keyword evidence="1" id="KW-0472">Membrane</keyword>
<evidence type="ECO:0000313" key="3">
    <source>
        <dbReference type="EMBL" id="MEQ2265510.1"/>
    </source>
</evidence>
<accession>A0ABV0W7J8</accession>